<proteinExistence type="predicted"/>
<dbReference type="OrthoDB" id="2588822at2759"/>
<dbReference type="GO" id="GO:0016071">
    <property type="term" value="P:mRNA metabolic process"/>
    <property type="evidence" value="ECO:0007669"/>
    <property type="project" value="UniProtKB-ARBA"/>
</dbReference>
<evidence type="ECO:0000256" key="1">
    <source>
        <dbReference type="SAM" id="MobiDB-lite"/>
    </source>
</evidence>
<feature type="region of interest" description="Disordered" evidence="1">
    <location>
        <begin position="256"/>
        <end position="289"/>
    </location>
</feature>
<comment type="caution">
    <text evidence="2">The sequence shown here is derived from an EMBL/GenBank/DDBJ whole genome shotgun (WGS) entry which is preliminary data.</text>
</comment>
<protein>
    <submittedName>
        <fullName evidence="2">Uncharacterized protein</fullName>
    </submittedName>
</protein>
<evidence type="ECO:0000313" key="3">
    <source>
        <dbReference type="Proteomes" id="UP000279259"/>
    </source>
</evidence>
<gene>
    <name evidence="2" type="ORF">EHS25_007890</name>
</gene>
<feature type="compositionally biased region" description="Pro residues" evidence="1">
    <location>
        <begin position="1"/>
        <end position="10"/>
    </location>
</feature>
<feature type="region of interest" description="Disordered" evidence="1">
    <location>
        <begin position="205"/>
        <end position="237"/>
    </location>
</feature>
<feature type="compositionally biased region" description="Low complexity" evidence="1">
    <location>
        <begin position="384"/>
        <end position="398"/>
    </location>
</feature>
<sequence length="417" mass="43039">MAEPTTPTPKKPGRRKKGVPRSAQRTRPDGSGGEVVDGPEPSSEDEAELFGLLGVVSPPQNPVGVNVKAGGESSGLGKGVLPVSKADIDQANPAPSKKGGRRKKEVTESRETSGAEGMSSHPKPRQGRRQGNGTGQEDRAAVSEGEVVQSKGRRSRNLVSRGADLNSGSVAQPEPVHPDSIATHSLISESAFDVSSMSQSLPAENFFAPSASGRSKGAGSKGSKGSKGTTAGDESTVWEMPDVGGLQELTWQQKLGSYPNADGSTPKRKSKAKSRITSGHAPSPLNPNIAANVPQPAVGIATAPPTQRPSHARRASADAITATSAPATRSFSAFDHMMPFHTGMNVHRAPQTPVKMAGNVASGPLPIVPGEFPRLNQGSKGVFGATAAPPGGPKYAGPTFHNSPHASSLPKPDLEDF</sequence>
<evidence type="ECO:0000313" key="2">
    <source>
        <dbReference type="EMBL" id="RSH93532.1"/>
    </source>
</evidence>
<dbReference type="EMBL" id="RSCD01000004">
    <property type="protein sequence ID" value="RSH93532.1"/>
    <property type="molecule type" value="Genomic_DNA"/>
</dbReference>
<reference evidence="2 3" key="1">
    <citation type="submission" date="2018-11" db="EMBL/GenBank/DDBJ databases">
        <title>Genome sequence of Saitozyma podzolica DSM 27192.</title>
        <authorList>
            <person name="Aliyu H."/>
            <person name="Gorte O."/>
            <person name="Ochsenreither K."/>
        </authorList>
    </citation>
    <scope>NUCLEOTIDE SEQUENCE [LARGE SCALE GENOMIC DNA]</scope>
    <source>
        <strain evidence="2 3">DSM 27192</strain>
    </source>
</reference>
<name>A0A427YR24_9TREE</name>
<dbReference type="AlphaFoldDB" id="A0A427YR24"/>
<feature type="compositionally biased region" description="Low complexity" evidence="1">
    <location>
        <begin position="210"/>
        <end position="232"/>
    </location>
</feature>
<dbReference type="Proteomes" id="UP000279259">
    <property type="component" value="Unassembled WGS sequence"/>
</dbReference>
<accession>A0A427YR24</accession>
<organism evidence="2 3">
    <name type="scientific">Saitozyma podzolica</name>
    <dbReference type="NCBI Taxonomy" id="1890683"/>
    <lineage>
        <taxon>Eukaryota</taxon>
        <taxon>Fungi</taxon>
        <taxon>Dikarya</taxon>
        <taxon>Basidiomycota</taxon>
        <taxon>Agaricomycotina</taxon>
        <taxon>Tremellomycetes</taxon>
        <taxon>Tremellales</taxon>
        <taxon>Trimorphomycetaceae</taxon>
        <taxon>Saitozyma</taxon>
    </lineage>
</organism>
<dbReference type="Pfam" id="PF15365">
    <property type="entry name" value="PNRC"/>
    <property type="match status" value="1"/>
</dbReference>
<keyword evidence="3" id="KW-1185">Reference proteome</keyword>
<feature type="region of interest" description="Disordered" evidence="1">
    <location>
        <begin position="1"/>
        <end position="182"/>
    </location>
</feature>
<feature type="region of interest" description="Disordered" evidence="1">
    <location>
        <begin position="379"/>
        <end position="417"/>
    </location>
</feature>
<dbReference type="InterPro" id="IPR028322">
    <property type="entry name" value="PNRC-like_rgn"/>
</dbReference>